<keyword evidence="3" id="KW-0808">Transferase</keyword>
<protein>
    <submittedName>
        <fullName evidence="3">Glycosyltransferase involved in cell wall bisynthesis</fullName>
    </submittedName>
</protein>
<organism evidence="3 4">
    <name type="scientific">Allochromatium warmingii</name>
    <name type="common">Chromatium warmingii</name>
    <dbReference type="NCBI Taxonomy" id="61595"/>
    <lineage>
        <taxon>Bacteria</taxon>
        <taxon>Pseudomonadati</taxon>
        <taxon>Pseudomonadota</taxon>
        <taxon>Gammaproteobacteria</taxon>
        <taxon>Chromatiales</taxon>
        <taxon>Chromatiaceae</taxon>
        <taxon>Allochromatium</taxon>
    </lineage>
</organism>
<keyword evidence="4" id="KW-1185">Reference proteome</keyword>
<dbReference type="STRING" id="61595.SAMN05421644_12638"/>
<dbReference type="PANTHER" id="PTHR12526:SF635">
    <property type="entry name" value="GLYCOSYL TRANSFERASE GROUP 1"/>
    <property type="match status" value="1"/>
</dbReference>
<dbReference type="EMBL" id="FNOW01000026">
    <property type="protein sequence ID" value="SDY05510.1"/>
    <property type="molecule type" value="Genomic_DNA"/>
</dbReference>
<name>A0A1H3GR32_ALLWA</name>
<evidence type="ECO:0000259" key="1">
    <source>
        <dbReference type="Pfam" id="PF00534"/>
    </source>
</evidence>
<dbReference type="Pfam" id="PF13579">
    <property type="entry name" value="Glyco_trans_4_4"/>
    <property type="match status" value="1"/>
</dbReference>
<sequence>MSAPRIAALFSTSGHSGVDRLARQLLPTLVRRGYAVDLLKVRAHGPHLEQVADAPRIIDLGTAHTLLSLPAVVRYLRRERPAVLLADKDRVNRLALAARALAGTPTRLILRSGITISVDLAARGALERWVQRQSMGKLYRFADGVLVPSVGAADDMATYTGLARAHIHALPPPVVPAALFDTPQPRPDHPWFAPAAPPLILSVGELSARKDFATLIQAFAQLRAQQPARLMILGDGRQREALLTLAAELGVAEDVALPGFVPQPYAYMAHAALFAFASRWEGLGFVLIEALAVGTPVVSTDCPSGPREILDRGRFGPLVPVGDAAALAAAMRATLANPVPRPLLQQAARRFEIETATDAYLAIMGLPPTPSGR</sequence>
<proteinExistence type="predicted"/>
<dbReference type="AlphaFoldDB" id="A0A1H3GR32"/>
<dbReference type="Proteomes" id="UP000198672">
    <property type="component" value="Unassembled WGS sequence"/>
</dbReference>
<dbReference type="GO" id="GO:1901135">
    <property type="term" value="P:carbohydrate derivative metabolic process"/>
    <property type="evidence" value="ECO:0007669"/>
    <property type="project" value="UniProtKB-ARBA"/>
</dbReference>
<dbReference type="Gene3D" id="3.40.50.2000">
    <property type="entry name" value="Glycogen Phosphorylase B"/>
    <property type="match status" value="2"/>
</dbReference>
<feature type="domain" description="Glycosyl transferase family 1" evidence="1">
    <location>
        <begin position="195"/>
        <end position="348"/>
    </location>
</feature>
<dbReference type="InterPro" id="IPR028098">
    <property type="entry name" value="Glyco_trans_4-like_N"/>
</dbReference>
<dbReference type="RefSeq" id="WP_091334094.1">
    <property type="nucleotide sequence ID" value="NZ_FNOW01000026.1"/>
</dbReference>
<reference evidence="4" key="1">
    <citation type="submission" date="2016-10" db="EMBL/GenBank/DDBJ databases">
        <authorList>
            <person name="Varghese N."/>
            <person name="Submissions S."/>
        </authorList>
    </citation>
    <scope>NUCLEOTIDE SEQUENCE [LARGE SCALE GENOMIC DNA]</scope>
    <source>
        <strain evidence="4">DSM 173</strain>
    </source>
</reference>
<dbReference type="Pfam" id="PF00534">
    <property type="entry name" value="Glycos_transf_1"/>
    <property type="match status" value="1"/>
</dbReference>
<feature type="domain" description="Glycosyltransferase subfamily 4-like N-terminal" evidence="2">
    <location>
        <begin position="17"/>
        <end position="172"/>
    </location>
</feature>
<dbReference type="SUPFAM" id="SSF53756">
    <property type="entry name" value="UDP-Glycosyltransferase/glycogen phosphorylase"/>
    <property type="match status" value="1"/>
</dbReference>
<dbReference type="PANTHER" id="PTHR12526">
    <property type="entry name" value="GLYCOSYLTRANSFERASE"/>
    <property type="match status" value="1"/>
</dbReference>
<dbReference type="OrthoDB" id="9792269at2"/>
<gene>
    <name evidence="3" type="ORF">SAMN05421644_12638</name>
</gene>
<dbReference type="CDD" id="cd03811">
    <property type="entry name" value="GT4_GT28_WabH-like"/>
    <property type="match status" value="1"/>
</dbReference>
<accession>A0A1H3GR32</accession>
<evidence type="ECO:0000313" key="3">
    <source>
        <dbReference type="EMBL" id="SDY05510.1"/>
    </source>
</evidence>
<evidence type="ECO:0000259" key="2">
    <source>
        <dbReference type="Pfam" id="PF13579"/>
    </source>
</evidence>
<dbReference type="InterPro" id="IPR001296">
    <property type="entry name" value="Glyco_trans_1"/>
</dbReference>
<dbReference type="GO" id="GO:0016757">
    <property type="term" value="F:glycosyltransferase activity"/>
    <property type="evidence" value="ECO:0007669"/>
    <property type="project" value="InterPro"/>
</dbReference>
<evidence type="ECO:0000313" key="4">
    <source>
        <dbReference type="Proteomes" id="UP000198672"/>
    </source>
</evidence>